<organism evidence="13 14">
    <name type="scientific">Vogesella aquatica</name>
    <dbReference type="NCBI Taxonomy" id="2984206"/>
    <lineage>
        <taxon>Bacteria</taxon>
        <taxon>Pseudomonadati</taxon>
        <taxon>Pseudomonadota</taxon>
        <taxon>Betaproteobacteria</taxon>
        <taxon>Neisseriales</taxon>
        <taxon>Chromobacteriaceae</taxon>
        <taxon>Vogesella</taxon>
    </lineage>
</organism>
<dbReference type="PANTHER" id="PTHR44936">
    <property type="entry name" value="SENSOR PROTEIN CREC"/>
    <property type="match status" value="1"/>
</dbReference>
<dbReference type="Pfam" id="PF02518">
    <property type="entry name" value="HATPase_c"/>
    <property type="match status" value="1"/>
</dbReference>
<dbReference type="GO" id="GO:0016301">
    <property type="term" value="F:kinase activity"/>
    <property type="evidence" value="ECO:0007669"/>
    <property type="project" value="UniProtKB-KW"/>
</dbReference>
<keyword evidence="6" id="KW-0808">Transferase</keyword>
<evidence type="ECO:0000256" key="5">
    <source>
        <dbReference type="ARBA" id="ARBA00022553"/>
    </source>
</evidence>
<dbReference type="Gene3D" id="6.10.340.10">
    <property type="match status" value="1"/>
</dbReference>
<evidence type="ECO:0000256" key="7">
    <source>
        <dbReference type="ARBA" id="ARBA00022741"/>
    </source>
</evidence>
<keyword evidence="5" id="KW-0597">Phosphoprotein</keyword>
<evidence type="ECO:0000256" key="8">
    <source>
        <dbReference type="ARBA" id="ARBA00022777"/>
    </source>
</evidence>
<dbReference type="PRINTS" id="PR00344">
    <property type="entry name" value="BCTRLSENSOR"/>
</dbReference>
<dbReference type="PROSITE" id="PS50109">
    <property type="entry name" value="HIS_KIN"/>
    <property type="match status" value="1"/>
</dbReference>
<keyword evidence="10" id="KW-0812">Transmembrane</keyword>
<evidence type="ECO:0000256" key="6">
    <source>
        <dbReference type="ARBA" id="ARBA00022679"/>
    </source>
</evidence>
<dbReference type="InterPro" id="IPR050980">
    <property type="entry name" value="2C_sensor_his_kinase"/>
</dbReference>
<proteinExistence type="predicted"/>
<feature type="transmembrane region" description="Helical" evidence="10">
    <location>
        <begin position="20"/>
        <end position="42"/>
    </location>
</feature>
<feature type="domain" description="Histidine kinase" evidence="11">
    <location>
        <begin position="486"/>
        <end position="693"/>
    </location>
</feature>
<dbReference type="CDD" id="cd12913">
    <property type="entry name" value="PDC1_MCP_like"/>
    <property type="match status" value="1"/>
</dbReference>
<evidence type="ECO:0000259" key="11">
    <source>
        <dbReference type="PROSITE" id="PS50109"/>
    </source>
</evidence>
<dbReference type="PANTHER" id="PTHR44936:SF10">
    <property type="entry name" value="SENSOR PROTEIN RSTB"/>
    <property type="match status" value="1"/>
</dbReference>
<evidence type="ECO:0000313" key="14">
    <source>
        <dbReference type="Proteomes" id="UP001219956"/>
    </source>
</evidence>
<dbReference type="Proteomes" id="UP001219956">
    <property type="component" value="Unassembled WGS sequence"/>
</dbReference>
<evidence type="ECO:0000256" key="10">
    <source>
        <dbReference type="SAM" id="Phobius"/>
    </source>
</evidence>
<evidence type="ECO:0000259" key="12">
    <source>
        <dbReference type="PROSITE" id="PS50885"/>
    </source>
</evidence>
<dbReference type="InterPro" id="IPR005467">
    <property type="entry name" value="His_kinase_dom"/>
</dbReference>
<dbReference type="EC" id="2.7.13.3" evidence="3"/>
<dbReference type="Pfam" id="PF00512">
    <property type="entry name" value="HisKA"/>
    <property type="match status" value="1"/>
</dbReference>
<comment type="catalytic activity">
    <reaction evidence="1">
        <text>ATP + protein L-histidine = ADP + protein N-phospho-L-histidine.</text>
        <dbReference type="EC" id="2.7.13.3"/>
    </reaction>
</comment>
<dbReference type="SMART" id="SM00304">
    <property type="entry name" value="HAMP"/>
    <property type="match status" value="1"/>
</dbReference>
<dbReference type="InterPro" id="IPR036890">
    <property type="entry name" value="HATPase_C_sf"/>
</dbReference>
<dbReference type="InterPro" id="IPR004358">
    <property type="entry name" value="Sig_transdc_His_kin-like_C"/>
</dbReference>
<keyword evidence="8 13" id="KW-0418">Kinase</keyword>
<keyword evidence="10" id="KW-1133">Transmembrane helix</keyword>
<dbReference type="Gene3D" id="3.30.565.10">
    <property type="entry name" value="Histidine kinase-like ATPase, C-terminal domain"/>
    <property type="match status" value="1"/>
</dbReference>
<gene>
    <name evidence="13" type="ORF">PQU95_04380</name>
</gene>
<dbReference type="InterPro" id="IPR003660">
    <property type="entry name" value="HAMP_dom"/>
</dbReference>
<dbReference type="SMART" id="SM00387">
    <property type="entry name" value="HATPase_c"/>
    <property type="match status" value="1"/>
</dbReference>
<protein>
    <recommendedName>
        <fullName evidence="3">histidine kinase</fullName>
        <ecNumber evidence="3">2.7.13.3</ecNumber>
    </recommendedName>
</protein>
<dbReference type="Gene3D" id="3.30.450.20">
    <property type="entry name" value="PAS domain"/>
    <property type="match status" value="2"/>
</dbReference>
<evidence type="ECO:0000256" key="3">
    <source>
        <dbReference type="ARBA" id="ARBA00012438"/>
    </source>
</evidence>
<keyword evidence="7" id="KW-0547">Nucleotide-binding</keyword>
<keyword evidence="14" id="KW-1185">Reference proteome</keyword>
<dbReference type="EMBL" id="JAQQLF010000005">
    <property type="protein sequence ID" value="MDC7716452.1"/>
    <property type="molecule type" value="Genomic_DNA"/>
</dbReference>
<comment type="subcellular location">
    <subcellularLocation>
        <location evidence="2">Cell membrane</location>
        <topology evidence="2">Multi-pass membrane protein</topology>
    </subcellularLocation>
</comment>
<evidence type="ECO:0000256" key="1">
    <source>
        <dbReference type="ARBA" id="ARBA00000085"/>
    </source>
</evidence>
<evidence type="ECO:0000256" key="4">
    <source>
        <dbReference type="ARBA" id="ARBA00022475"/>
    </source>
</evidence>
<keyword evidence="10" id="KW-0472">Membrane</keyword>
<dbReference type="InterPro" id="IPR036097">
    <property type="entry name" value="HisK_dim/P_sf"/>
</dbReference>
<evidence type="ECO:0000313" key="13">
    <source>
        <dbReference type="EMBL" id="MDC7716452.1"/>
    </source>
</evidence>
<name>A0ABT5IV64_9NEIS</name>
<reference evidence="13 14" key="1">
    <citation type="submission" date="2023-01" db="EMBL/GenBank/DDBJ databases">
        <title>Novel species of the genus Vogesella isolated from rivers.</title>
        <authorList>
            <person name="Lu H."/>
        </authorList>
    </citation>
    <scope>NUCLEOTIDE SEQUENCE [LARGE SCALE GENOMIC DNA]</scope>
    <source>
        <strain evidence="13 14">DC21W</strain>
    </source>
</reference>
<dbReference type="CDD" id="cd18774">
    <property type="entry name" value="PDC2_HK_sensor"/>
    <property type="match status" value="1"/>
</dbReference>
<dbReference type="PROSITE" id="PS50885">
    <property type="entry name" value="HAMP"/>
    <property type="match status" value="1"/>
</dbReference>
<dbReference type="InterPro" id="IPR003661">
    <property type="entry name" value="HisK_dim/P_dom"/>
</dbReference>
<feature type="domain" description="HAMP" evidence="12">
    <location>
        <begin position="405"/>
        <end position="457"/>
    </location>
</feature>
<sequence length="697" mass="77040">MSQQVRLDRWFWQSFLRTALVPLLVVELGFLLIYWVSAQMIYQDNSRTVGDMSKAFMPREVVTEARALSERLHAVSGITGLFASQTGHALQTPYTPAAGEKARYQRTADGALVTTRDNGGAAAYYSGIVPLGPQQQTIDRSVQLDPVLKDIKAANPLIAQVYLNTKDSYNRIYPYFEVKGQYPAKMDIPSYNFYYEADGKHNPARKPVWTDAYLDPAGQGWMVSSIAPVWQGDTLQAVVGIDITLKTVVDELLALDLPWGAYVMLIGRDGTILALPPQGEHDWGLQELGVHSYTEAIRQNVFKPEKYRIDLHPEGKKLAALMGKNHAGVASLPLRHGRQEVVAWSRVAGPNWTLLMVAEEPVILAEAQKLHERMTTIGWFMLAALLAFYAVFFALLSRRARQMSQRVVAPLASFQQAVEQIGAGHYHTTLAQQPITELDALGKHIGQMAVQLQKASGVEEQARLQMEKALATERQINQQQQHFIEVLSHEVRTPLAQIDSVAQALQRRGSTTDADTLKARLGLIRDAGERLGAMLDRSLLALLPVQDNHTPLLPVSLPALLDSLLADGLTDQHIQRQLDAPDSPAVREPLLRLVVQELLHNAANHGGGQLRVACRRQGTEWLLRISDGGPALPADELAQLLQPFYRRSGDRAVGSGLGLTMVARFVDEMGGRLQLDSAEGEGLIVSVYLPLTEHDHV</sequence>
<dbReference type="CDD" id="cd06225">
    <property type="entry name" value="HAMP"/>
    <property type="match status" value="1"/>
</dbReference>
<dbReference type="SUPFAM" id="SSF55874">
    <property type="entry name" value="ATPase domain of HSP90 chaperone/DNA topoisomerase II/histidine kinase"/>
    <property type="match status" value="1"/>
</dbReference>
<dbReference type="SMART" id="SM00388">
    <property type="entry name" value="HisKA"/>
    <property type="match status" value="1"/>
</dbReference>
<evidence type="ECO:0000256" key="2">
    <source>
        <dbReference type="ARBA" id="ARBA00004651"/>
    </source>
</evidence>
<dbReference type="Pfam" id="PF00672">
    <property type="entry name" value="HAMP"/>
    <property type="match status" value="1"/>
</dbReference>
<dbReference type="RefSeq" id="WP_272750863.1">
    <property type="nucleotide sequence ID" value="NZ_JAQQLF010000005.1"/>
</dbReference>
<accession>A0ABT5IV64</accession>
<keyword evidence="9" id="KW-0067">ATP-binding</keyword>
<keyword evidence="4" id="KW-1003">Cell membrane</keyword>
<dbReference type="CDD" id="cd00082">
    <property type="entry name" value="HisKA"/>
    <property type="match status" value="1"/>
</dbReference>
<dbReference type="Gene3D" id="1.10.287.130">
    <property type="match status" value="1"/>
</dbReference>
<feature type="transmembrane region" description="Helical" evidence="10">
    <location>
        <begin position="377"/>
        <end position="396"/>
    </location>
</feature>
<evidence type="ECO:0000256" key="9">
    <source>
        <dbReference type="ARBA" id="ARBA00022840"/>
    </source>
</evidence>
<dbReference type="InterPro" id="IPR003594">
    <property type="entry name" value="HATPase_dom"/>
</dbReference>
<comment type="caution">
    <text evidence="13">The sequence shown here is derived from an EMBL/GenBank/DDBJ whole genome shotgun (WGS) entry which is preliminary data.</text>
</comment>
<dbReference type="SUPFAM" id="SSF47384">
    <property type="entry name" value="Homodimeric domain of signal transducing histidine kinase"/>
    <property type="match status" value="1"/>
</dbReference>